<keyword evidence="3" id="KW-0418">Kinase</keyword>
<feature type="domain" description="Carbohydrate kinase FGGY C-terminal" evidence="5">
    <location>
        <begin position="368"/>
        <end position="489"/>
    </location>
</feature>
<dbReference type="EMBL" id="HBFX01043900">
    <property type="protein sequence ID" value="CAD8975381.1"/>
    <property type="molecule type" value="Transcribed_RNA"/>
</dbReference>
<dbReference type="GO" id="GO:0005829">
    <property type="term" value="C:cytosol"/>
    <property type="evidence" value="ECO:0007669"/>
    <property type="project" value="TreeGrafter"/>
</dbReference>
<feature type="chain" id="PRO_5031019645" description="Carbohydrate kinase FGGY C-terminal domain-containing protein" evidence="4">
    <location>
        <begin position="31"/>
        <end position="495"/>
    </location>
</feature>
<reference evidence="6" key="1">
    <citation type="submission" date="2021-01" db="EMBL/GenBank/DDBJ databases">
        <authorList>
            <person name="Corre E."/>
            <person name="Pelletier E."/>
            <person name="Niang G."/>
            <person name="Scheremetjew M."/>
            <person name="Finn R."/>
            <person name="Kale V."/>
            <person name="Holt S."/>
            <person name="Cochrane G."/>
            <person name="Meng A."/>
            <person name="Brown T."/>
            <person name="Cohen L."/>
        </authorList>
    </citation>
    <scope>NUCLEOTIDE SEQUENCE</scope>
    <source>
        <strain evidence="6">CCMP644</strain>
    </source>
</reference>
<keyword evidence="2" id="KW-0808">Transferase</keyword>
<evidence type="ECO:0000313" key="6">
    <source>
        <dbReference type="EMBL" id="CAD8975381.1"/>
    </source>
</evidence>
<evidence type="ECO:0000256" key="3">
    <source>
        <dbReference type="ARBA" id="ARBA00022777"/>
    </source>
</evidence>
<evidence type="ECO:0000256" key="1">
    <source>
        <dbReference type="ARBA" id="ARBA00009156"/>
    </source>
</evidence>
<dbReference type="SUPFAM" id="SSF53067">
    <property type="entry name" value="Actin-like ATPase domain"/>
    <property type="match status" value="2"/>
</dbReference>
<proteinExistence type="inferred from homology"/>
<gene>
    <name evidence="6" type="ORF">HAND00432_LOCUS26386</name>
</gene>
<dbReference type="PANTHER" id="PTHR10196:SF80">
    <property type="entry name" value="D-RIBULOSE KINASE"/>
    <property type="match status" value="1"/>
</dbReference>
<dbReference type="PANTHER" id="PTHR10196">
    <property type="entry name" value="SUGAR KINASE"/>
    <property type="match status" value="1"/>
</dbReference>
<dbReference type="InterPro" id="IPR018485">
    <property type="entry name" value="FGGY_C"/>
</dbReference>
<dbReference type="Pfam" id="PF02782">
    <property type="entry name" value="FGGY_C"/>
    <property type="match status" value="1"/>
</dbReference>
<organism evidence="6">
    <name type="scientific">Hemiselmis andersenii</name>
    <name type="common">Cryptophyte alga</name>
    <dbReference type="NCBI Taxonomy" id="464988"/>
    <lineage>
        <taxon>Eukaryota</taxon>
        <taxon>Cryptophyceae</taxon>
        <taxon>Cryptomonadales</taxon>
        <taxon>Hemiselmidaceae</taxon>
        <taxon>Hemiselmis</taxon>
    </lineage>
</organism>
<evidence type="ECO:0000256" key="2">
    <source>
        <dbReference type="ARBA" id="ARBA00022679"/>
    </source>
</evidence>
<dbReference type="GO" id="GO:0004856">
    <property type="term" value="F:D-xylulokinase activity"/>
    <property type="evidence" value="ECO:0007669"/>
    <property type="project" value="TreeGrafter"/>
</dbReference>
<comment type="similarity">
    <text evidence="1">Belongs to the FGGY kinase family.</text>
</comment>
<name>A0A7S1HBX3_HEMAN</name>
<dbReference type="InterPro" id="IPR043129">
    <property type="entry name" value="ATPase_NBD"/>
</dbReference>
<sequence length="495" mass="52380">MYFGARVSNIFLRAFTSLLLCFALLPPSLAFSPPLTGGLRVSLSPSPRLATSLPRRSTGGLYSVIMASHGLGFDFGTSGVRINVVSSTTLEVVHADSRAYSEQSADVWSNAMDELLLAIPEKIRSDIDRISVSGTSASVLLATPSGASRGPRMYDFSVVGAPKGEEAMAMIKREAPAGHCVRSATSSLAKVLCWGLEEPIEKGVKVAHQADFLAHRLTGEGAPVTSDWNNMLKFGYDPMEDEYPGWVKSLTGACGLGTEQLPRVVPPGGLVGEVCEEARQKYGLTEGCRVMGGTTDSIAAFIAAGTKGAGEAVTSLGSTIAIKLLSETRIDESDFGVYSHRLGDVWLVGGSSNVGCAVLRQQKFTGEEMADLSAGIDPLSPPPEGIRYYPLTKVGERFPVNDPSKQPVLTPVPDSRKDFLHGLLHGIAEVERDGYKVLAKMGASEVTKVLTAGGGSVNPTWTKMREGMIGCTVERAANSDAAYGVALLALGRHLS</sequence>
<feature type="signal peptide" evidence="4">
    <location>
        <begin position="1"/>
        <end position="30"/>
    </location>
</feature>
<accession>A0A7S1HBX3</accession>
<keyword evidence="4" id="KW-0732">Signal</keyword>
<dbReference type="CDD" id="cd07783">
    <property type="entry name" value="ASKHA_NBD_FGGY_SePSK_AtXK1-like"/>
    <property type="match status" value="1"/>
</dbReference>
<dbReference type="Gene3D" id="3.30.420.40">
    <property type="match status" value="2"/>
</dbReference>
<evidence type="ECO:0000256" key="4">
    <source>
        <dbReference type="SAM" id="SignalP"/>
    </source>
</evidence>
<dbReference type="GO" id="GO:0005997">
    <property type="term" value="P:xylulose metabolic process"/>
    <property type="evidence" value="ECO:0007669"/>
    <property type="project" value="TreeGrafter"/>
</dbReference>
<dbReference type="AlphaFoldDB" id="A0A7S1HBX3"/>
<evidence type="ECO:0000259" key="5">
    <source>
        <dbReference type="Pfam" id="PF02782"/>
    </source>
</evidence>
<protein>
    <recommendedName>
        <fullName evidence="5">Carbohydrate kinase FGGY C-terminal domain-containing protein</fullName>
    </recommendedName>
</protein>